<evidence type="ECO:0000259" key="7">
    <source>
        <dbReference type="Pfam" id="PF00703"/>
    </source>
</evidence>
<dbReference type="GO" id="GO:0004567">
    <property type="term" value="F:beta-mannosidase activity"/>
    <property type="evidence" value="ECO:0007669"/>
    <property type="project" value="UniProtKB-EC"/>
</dbReference>
<comment type="similarity">
    <text evidence="2">Belongs to the glycosyl hydrolase 2 family.</text>
</comment>
<dbReference type="GO" id="GO:0005975">
    <property type="term" value="P:carbohydrate metabolic process"/>
    <property type="evidence" value="ECO:0007669"/>
    <property type="project" value="InterPro"/>
</dbReference>
<dbReference type="PANTHER" id="PTHR43730:SF1">
    <property type="entry name" value="BETA-MANNOSIDASE"/>
    <property type="match status" value="1"/>
</dbReference>
<dbReference type="SUPFAM" id="SSF49303">
    <property type="entry name" value="beta-Galactosidase/glucuronidase domain"/>
    <property type="match status" value="2"/>
</dbReference>
<name>A0A7Y9U5A3_9BURK</name>
<reference evidence="10 11" key="1">
    <citation type="submission" date="2020-07" db="EMBL/GenBank/DDBJ databases">
        <title>Genomic Encyclopedia of Archaeal and Bacterial Type Strains, Phase II (KMG-II): from individual species to whole genera.</title>
        <authorList>
            <person name="Goeker M."/>
        </authorList>
    </citation>
    <scope>NUCLEOTIDE SEQUENCE [LARGE SCALE GENOMIC DNA]</scope>
    <source>
        <strain evidence="10 11">DSM 21226</strain>
    </source>
</reference>
<dbReference type="PANTHER" id="PTHR43730">
    <property type="entry name" value="BETA-MANNOSIDASE"/>
    <property type="match status" value="1"/>
</dbReference>
<protein>
    <recommendedName>
        <fullName evidence="3">beta-mannosidase</fullName>
        <ecNumber evidence="3">3.2.1.25</ecNumber>
    </recommendedName>
</protein>
<feature type="domain" description="Beta-mannosidase-like galactose-binding" evidence="9">
    <location>
        <begin position="14"/>
        <end position="194"/>
    </location>
</feature>
<dbReference type="InterPro" id="IPR017853">
    <property type="entry name" value="GH"/>
</dbReference>
<evidence type="ECO:0000256" key="2">
    <source>
        <dbReference type="ARBA" id="ARBA00007401"/>
    </source>
</evidence>
<evidence type="ECO:0000259" key="9">
    <source>
        <dbReference type="Pfam" id="PF22666"/>
    </source>
</evidence>
<dbReference type="AlphaFoldDB" id="A0A7Y9U5A3"/>
<evidence type="ECO:0000259" key="8">
    <source>
        <dbReference type="Pfam" id="PF17753"/>
    </source>
</evidence>
<comment type="catalytic activity">
    <reaction evidence="1">
        <text>Hydrolysis of terminal, non-reducing beta-D-mannose residues in beta-D-mannosides.</text>
        <dbReference type="EC" id="3.2.1.25"/>
    </reaction>
</comment>
<dbReference type="RefSeq" id="WP_179632403.1">
    <property type="nucleotide sequence ID" value="NZ_JACCFH010000001.1"/>
</dbReference>
<dbReference type="SUPFAM" id="SSF51445">
    <property type="entry name" value="(Trans)glycosidases"/>
    <property type="match status" value="1"/>
</dbReference>
<dbReference type="FunFam" id="3.20.20.80:FF:000050">
    <property type="entry name" value="Beta-mannosidase B"/>
    <property type="match status" value="1"/>
</dbReference>
<evidence type="ECO:0000256" key="4">
    <source>
        <dbReference type="ARBA" id="ARBA00022801"/>
    </source>
</evidence>
<dbReference type="GO" id="GO:0006516">
    <property type="term" value="P:glycoprotein catabolic process"/>
    <property type="evidence" value="ECO:0007669"/>
    <property type="project" value="TreeGrafter"/>
</dbReference>
<dbReference type="Proteomes" id="UP000518288">
    <property type="component" value="Unassembled WGS sequence"/>
</dbReference>
<keyword evidence="11" id="KW-1185">Reference proteome</keyword>
<proteinExistence type="inferred from homology"/>
<keyword evidence="4 10" id="KW-0378">Hydrolase</keyword>
<gene>
    <name evidence="10" type="ORF">BDD16_000393</name>
</gene>
<dbReference type="InterPro" id="IPR054593">
    <property type="entry name" value="Beta-mannosidase-like_N2"/>
</dbReference>
<dbReference type="Gene3D" id="2.60.40.10">
    <property type="entry name" value="Immunoglobulins"/>
    <property type="match status" value="2"/>
</dbReference>
<dbReference type="Pfam" id="PF17753">
    <property type="entry name" value="Ig_mannosidase"/>
    <property type="match status" value="1"/>
</dbReference>
<evidence type="ECO:0000256" key="6">
    <source>
        <dbReference type="ARBA" id="ARBA00023295"/>
    </source>
</evidence>
<dbReference type="SUPFAM" id="SSF49785">
    <property type="entry name" value="Galactose-binding domain-like"/>
    <property type="match status" value="1"/>
</dbReference>
<dbReference type="EMBL" id="JACCFH010000001">
    <property type="protein sequence ID" value="NYG31407.1"/>
    <property type="molecule type" value="Genomic_DNA"/>
</dbReference>
<dbReference type="InterPro" id="IPR041625">
    <property type="entry name" value="Beta-mannosidase_Ig"/>
</dbReference>
<keyword evidence="6 10" id="KW-0326">Glycosidase</keyword>
<dbReference type="InterPro" id="IPR013783">
    <property type="entry name" value="Ig-like_fold"/>
</dbReference>
<dbReference type="Gene3D" id="2.60.120.260">
    <property type="entry name" value="Galactose-binding domain-like"/>
    <property type="match status" value="1"/>
</dbReference>
<evidence type="ECO:0000256" key="5">
    <source>
        <dbReference type="ARBA" id="ARBA00023180"/>
    </source>
</evidence>
<dbReference type="InterPro" id="IPR006102">
    <property type="entry name" value="Ig-like_GH2"/>
</dbReference>
<dbReference type="InterPro" id="IPR036156">
    <property type="entry name" value="Beta-gal/glucu_dom_sf"/>
</dbReference>
<dbReference type="InterPro" id="IPR008979">
    <property type="entry name" value="Galactose-bd-like_sf"/>
</dbReference>
<dbReference type="Gene3D" id="3.20.20.80">
    <property type="entry name" value="Glycosidases"/>
    <property type="match status" value="1"/>
</dbReference>
<feature type="domain" description="Beta-mannosidase Ig-fold" evidence="8">
    <location>
        <begin position="775"/>
        <end position="831"/>
    </location>
</feature>
<evidence type="ECO:0000256" key="1">
    <source>
        <dbReference type="ARBA" id="ARBA00000829"/>
    </source>
</evidence>
<dbReference type="InterPro" id="IPR050887">
    <property type="entry name" value="Beta-mannosidase_GH2"/>
</dbReference>
<evidence type="ECO:0000313" key="11">
    <source>
        <dbReference type="Proteomes" id="UP000518288"/>
    </source>
</evidence>
<feature type="domain" description="Glycoside hydrolase family 2 immunoglobulin-like beta-sandwich" evidence="7">
    <location>
        <begin position="213"/>
        <end position="309"/>
    </location>
</feature>
<sequence length="852" mass="93536">MARPLLQQPLHAGWRFRAADARLGDTEQFTAPDGWHAATVPGTVYQDLIDSGALPDPLIGRQETAVQWVAERDWCYRLDFDLAADALRDQVALVFEGLDTFARVWLDSQPLAESDNMFVPLRVDITARLPHAGPSRHTLWIRFDSALRRGRALEAHHGARPLWNGDPSRLYVRKAPYHYGWDWGPTLLTCGPWKAVRLESADLRIAELASPVTLGDDLAHARIDLHTRLDGDLLGSIALEHTLRDPAGTLVATHRSPATAQHTASLSVDTPQLWWPAGHGAQPLYTLYTRLVRADGTVVDAQQRRLGLRRLRLVQAPVAGESGRSFVFEVNGVEVFCGGANWIPDDNLLNRITPARYRERVQQAVDAHLVMLRVWGGGIYEDDAFYDACDALGVLVWQDFVFACGLYPAHPAFVASVEAEARAAITRLRHRTSLALWCGNNEDYMLAEAVGAYGPGGDLSRFEARAIYEQVLPTLCHALDPGRPYWPGSPYTASTGAEATVAGSGVRPSQDPTVGDRHSWEVWHQLMLPYQRYAEVGARFVSEFGMQSHPSMAVLEHAIPAEARFPGSRTLQWHNKAFSPVGADGHRRLAVYRADTLRSPDTLAAEVYATQFVQAEALRHAYEAFRRRWQTAGARGCGGALVWQLNDCWPVTSWAIVDSAGTPKPAWYAIRRAMAPLACAVRRGASGVAAWAMHAGAQPLAVQARWQLHTVDGDTVDDTHTAATLRANATTELAPPPSWSAEPERPLIASLQLTSDTGSAQGHAWPEPYRWHRFPDPGLQIATDADGCVTVQATRPAKGVWLDLPGTPGMPFEDNFLDLLPGELRRLRVTGAATAADGIIATCLNTLQDPPG</sequence>
<evidence type="ECO:0000256" key="3">
    <source>
        <dbReference type="ARBA" id="ARBA00012754"/>
    </source>
</evidence>
<comment type="caution">
    <text evidence="10">The sequence shown here is derived from an EMBL/GenBank/DDBJ whole genome shotgun (WGS) entry which is preliminary data.</text>
</comment>
<dbReference type="Pfam" id="PF22666">
    <property type="entry name" value="Glyco_hydro_2_N2"/>
    <property type="match status" value="1"/>
</dbReference>
<dbReference type="EC" id="3.2.1.25" evidence="3"/>
<dbReference type="Pfam" id="PF00703">
    <property type="entry name" value="Glyco_hydro_2"/>
    <property type="match status" value="1"/>
</dbReference>
<organism evidence="10 11">
    <name type="scientific">Sphaerotilus montanus</name>
    <dbReference type="NCBI Taxonomy" id="522889"/>
    <lineage>
        <taxon>Bacteria</taxon>
        <taxon>Pseudomonadati</taxon>
        <taxon>Pseudomonadota</taxon>
        <taxon>Betaproteobacteria</taxon>
        <taxon>Burkholderiales</taxon>
        <taxon>Sphaerotilaceae</taxon>
        <taxon>Sphaerotilus</taxon>
    </lineage>
</organism>
<keyword evidence="5" id="KW-0325">Glycoprotein</keyword>
<accession>A0A7Y9U5A3</accession>
<evidence type="ECO:0000313" key="10">
    <source>
        <dbReference type="EMBL" id="NYG31407.1"/>
    </source>
</evidence>